<evidence type="ECO:0000256" key="1">
    <source>
        <dbReference type="ARBA" id="ARBA00010333"/>
    </source>
</evidence>
<evidence type="ECO:0000313" key="6">
    <source>
        <dbReference type="Proteomes" id="UP001285352"/>
    </source>
</evidence>
<dbReference type="EMBL" id="JAXAVU010000004">
    <property type="protein sequence ID" value="MDX8141581.1"/>
    <property type="molecule type" value="Genomic_DNA"/>
</dbReference>
<dbReference type="Gene3D" id="3.40.190.10">
    <property type="entry name" value="Periplasmic binding protein-like II"/>
    <property type="match status" value="2"/>
</dbReference>
<accession>A0ABU4UQ08</accession>
<evidence type="ECO:0000256" key="2">
    <source>
        <dbReference type="ARBA" id="ARBA00022448"/>
    </source>
</evidence>
<gene>
    <name evidence="5" type="ORF">SK854_05615</name>
</gene>
<dbReference type="SMART" id="SM00062">
    <property type="entry name" value="PBPb"/>
    <property type="match status" value="1"/>
</dbReference>
<dbReference type="InterPro" id="IPR001638">
    <property type="entry name" value="Solute-binding_3/MltF_N"/>
</dbReference>
<comment type="similarity">
    <text evidence="1">Belongs to the bacterial solute-binding protein 3 family.</text>
</comment>
<evidence type="ECO:0000259" key="4">
    <source>
        <dbReference type="SMART" id="SM00062"/>
    </source>
</evidence>
<keyword evidence="3" id="KW-0732">Signal</keyword>
<dbReference type="PROSITE" id="PS51257">
    <property type="entry name" value="PROKAR_LIPOPROTEIN"/>
    <property type="match status" value="1"/>
</dbReference>
<evidence type="ECO:0000313" key="5">
    <source>
        <dbReference type="EMBL" id="MDX8141581.1"/>
    </source>
</evidence>
<dbReference type="Proteomes" id="UP001285352">
    <property type="component" value="Unassembled WGS sequence"/>
</dbReference>
<keyword evidence="2" id="KW-0813">Transport</keyword>
<keyword evidence="6" id="KW-1185">Reference proteome</keyword>
<proteinExistence type="inferred from homology"/>
<reference evidence="5 6" key="1">
    <citation type="submission" date="2023-11" db="EMBL/GenBank/DDBJ databases">
        <title>Lentzea sokolovensis, sp. nov., Lentzea kristufkii, sp. nov., and Lentzea miocenensis, sp. nov., rare actinobacteria from Sokolov Coal Basin, Miocene lacustrine sediment, Czech Republic.</title>
        <authorList>
            <person name="Lara A."/>
            <person name="Kotroba L."/>
            <person name="Nouioui I."/>
            <person name="Neumann-Schaal M."/>
            <person name="Mast Y."/>
            <person name="Chronakova A."/>
        </authorList>
    </citation>
    <scope>NUCLEOTIDE SEQUENCE [LARGE SCALE GENOMIC DNA]</scope>
    <source>
        <strain evidence="5 6">BCCO 10_0061</strain>
    </source>
</reference>
<dbReference type="InterPro" id="IPR051455">
    <property type="entry name" value="Bact_solute-bind_prot3"/>
</dbReference>
<dbReference type="PANTHER" id="PTHR30085:SF6">
    <property type="entry name" value="ABC TRANSPORTER GLUTAMINE-BINDING PROTEIN GLNH"/>
    <property type="match status" value="1"/>
</dbReference>
<name>A0ABU4UQ08_9PSEU</name>
<sequence length="264" mass="29024">MRVSALLTVALITGCSAPAPLFDKKVYVGQTSSSPGWGYRDQAGYTTGFDFDFSNWLGDQLEFTSVPVDVLASNRESQLQNGLVNLVVATYSITDERRKKVDFAGPYMVGHQGVMVRSEDKDEYLKAADLQGRSVCVTSGSTSEKQVAADLGVQVTTRHVSTYEECRTLLREGKVDAVSTDQLILYGIQRLDKEVHVPPDIVFGQEERYGIGLPKGSKAKCEAVRAKIVKFISDGTWYTLFKHNLPDVPVGNHKPDPSQLDPCV</sequence>
<dbReference type="RefSeq" id="WP_319973906.1">
    <property type="nucleotide sequence ID" value="NZ_JAXAVU010000004.1"/>
</dbReference>
<feature type="domain" description="Solute-binding protein family 3/N-terminal" evidence="4">
    <location>
        <begin position="25"/>
        <end position="248"/>
    </location>
</feature>
<organism evidence="5 6">
    <name type="scientific">Lentzea sokolovensis</name>
    <dbReference type="NCBI Taxonomy" id="3095429"/>
    <lineage>
        <taxon>Bacteria</taxon>
        <taxon>Bacillati</taxon>
        <taxon>Actinomycetota</taxon>
        <taxon>Actinomycetes</taxon>
        <taxon>Pseudonocardiales</taxon>
        <taxon>Pseudonocardiaceae</taxon>
        <taxon>Lentzea</taxon>
    </lineage>
</organism>
<dbReference type="PANTHER" id="PTHR30085">
    <property type="entry name" value="AMINO ACID ABC TRANSPORTER PERMEASE"/>
    <property type="match status" value="1"/>
</dbReference>
<comment type="caution">
    <text evidence="5">The sequence shown here is derived from an EMBL/GenBank/DDBJ whole genome shotgun (WGS) entry which is preliminary data.</text>
</comment>
<protein>
    <submittedName>
        <fullName evidence="5">Transporter substrate-binding domain-containing protein</fullName>
    </submittedName>
</protein>
<dbReference type="Pfam" id="PF00497">
    <property type="entry name" value="SBP_bac_3"/>
    <property type="match status" value="1"/>
</dbReference>
<dbReference type="SUPFAM" id="SSF53850">
    <property type="entry name" value="Periplasmic binding protein-like II"/>
    <property type="match status" value="1"/>
</dbReference>
<evidence type="ECO:0000256" key="3">
    <source>
        <dbReference type="ARBA" id="ARBA00022729"/>
    </source>
</evidence>